<accession>A0AAV5SIW0</accession>
<protein>
    <submittedName>
        <fullName evidence="1">Uncharacterized protein</fullName>
    </submittedName>
</protein>
<dbReference type="AlphaFoldDB" id="A0AAV5SIW0"/>
<reference evidence="1" key="1">
    <citation type="submission" date="2023-10" db="EMBL/GenBank/DDBJ databases">
        <title>Genome assembly of Pristionchus species.</title>
        <authorList>
            <person name="Yoshida K."/>
            <person name="Sommer R.J."/>
        </authorList>
    </citation>
    <scope>NUCLEOTIDE SEQUENCE</scope>
    <source>
        <strain evidence="1">RS0144</strain>
    </source>
</reference>
<dbReference type="Proteomes" id="UP001432027">
    <property type="component" value="Unassembled WGS sequence"/>
</dbReference>
<organism evidence="1 2">
    <name type="scientific">Pristionchus entomophagus</name>
    <dbReference type="NCBI Taxonomy" id="358040"/>
    <lineage>
        <taxon>Eukaryota</taxon>
        <taxon>Metazoa</taxon>
        <taxon>Ecdysozoa</taxon>
        <taxon>Nematoda</taxon>
        <taxon>Chromadorea</taxon>
        <taxon>Rhabditida</taxon>
        <taxon>Rhabditina</taxon>
        <taxon>Diplogasteromorpha</taxon>
        <taxon>Diplogasteroidea</taxon>
        <taxon>Neodiplogasteridae</taxon>
        <taxon>Pristionchus</taxon>
    </lineage>
</organism>
<feature type="non-terminal residue" evidence="1">
    <location>
        <position position="106"/>
    </location>
</feature>
<gene>
    <name evidence="1" type="ORF">PENTCL1PPCAC_5467</name>
</gene>
<name>A0AAV5SIW0_9BILA</name>
<dbReference type="EMBL" id="BTSX01000002">
    <property type="protein sequence ID" value="GMS83292.1"/>
    <property type="molecule type" value="Genomic_DNA"/>
</dbReference>
<evidence type="ECO:0000313" key="1">
    <source>
        <dbReference type="EMBL" id="GMS83292.1"/>
    </source>
</evidence>
<evidence type="ECO:0000313" key="2">
    <source>
        <dbReference type="Proteomes" id="UP001432027"/>
    </source>
</evidence>
<keyword evidence="2" id="KW-1185">Reference proteome</keyword>
<feature type="non-terminal residue" evidence="1">
    <location>
        <position position="1"/>
    </location>
</feature>
<comment type="caution">
    <text evidence="1">The sequence shown here is derived from an EMBL/GenBank/DDBJ whole genome shotgun (WGS) entry which is preliminary data.</text>
</comment>
<proteinExistence type="predicted"/>
<sequence length="106" mass="11472">EPIYAATCAYFQNDEIAATNTCACDDQPLESTASAAFPNAQKFRVAPLSACPAGYTARSLSLKNSKISDYTAPMFVRCRAELWILSATPTTSQFNSWEVVAGACYQ</sequence>